<accession>A0A9N8HWH0</accession>
<dbReference type="InterPro" id="IPR002060">
    <property type="entry name" value="Squ/phyt_synthse"/>
</dbReference>
<protein>
    <submittedName>
        <fullName evidence="1">NADH dehydrogenase (Ubiquinone) complex I, assembly factor 6</fullName>
    </submittedName>
</protein>
<dbReference type="OrthoDB" id="270318at2759"/>
<proteinExistence type="predicted"/>
<dbReference type="AlphaFoldDB" id="A0A9N8HWH0"/>
<reference evidence="1" key="1">
    <citation type="submission" date="2020-06" db="EMBL/GenBank/DDBJ databases">
        <authorList>
            <consortium name="Plant Systems Biology data submission"/>
        </authorList>
    </citation>
    <scope>NUCLEOTIDE SEQUENCE</scope>
    <source>
        <strain evidence="1">D6</strain>
    </source>
</reference>
<organism evidence="1 2">
    <name type="scientific">Seminavis robusta</name>
    <dbReference type="NCBI Taxonomy" id="568900"/>
    <lineage>
        <taxon>Eukaryota</taxon>
        <taxon>Sar</taxon>
        <taxon>Stramenopiles</taxon>
        <taxon>Ochrophyta</taxon>
        <taxon>Bacillariophyta</taxon>
        <taxon>Bacillariophyceae</taxon>
        <taxon>Bacillariophycidae</taxon>
        <taxon>Naviculales</taxon>
        <taxon>Naviculaceae</taxon>
        <taxon>Seminavis</taxon>
    </lineage>
</organism>
<dbReference type="Pfam" id="PF00494">
    <property type="entry name" value="SQS_PSY"/>
    <property type="match status" value="1"/>
</dbReference>
<dbReference type="Proteomes" id="UP001153069">
    <property type="component" value="Unassembled WGS sequence"/>
</dbReference>
<keyword evidence="2" id="KW-1185">Reference proteome</keyword>
<dbReference type="EMBL" id="CAICTM010001646">
    <property type="protein sequence ID" value="CAB9525238.1"/>
    <property type="molecule type" value="Genomic_DNA"/>
</dbReference>
<evidence type="ECO:0000313" key="2">
    <source>
        <dbReference type="Proteomes" id="UP001153069"/>
    </source>
</evidence>
<gene>
    <name evidence="1" type="ORF">SEMRO_1648_G288490.1</name>
</gene>
<evidence type="ECO:0000313" key="1">
    <source>
        <dbReference type="EMBL" id="CAB9525238.1"/>
    </source>
</evidence>
<dbReference type="Gene3D" id="1.10.600.10">
    <property type="entry name" value="Farnesyl Diphosphate Synthase"/>
    <property type="match status" value="1"/>
</dbReference>
<sequence>MIVTRTPPSRVIGRSLLRHVNNRSTSSLWNTTSNRTITTSSAHCRQEDLDHAVALVKSHDPSGLLPGRLLPNTEMQTAYFAVRSFWVETGLRFGSTAQVAPNATPREHLEWWQQSLDGVYADLNNKKEEEENKGDSVEDWRGHPTLRLMHGVIQESATSNHSASTKTPLLSKIHFDDVLQGRRNDLDLKQYPTLQHLEDHAVLSCGSLAQLVLESGNMTSETHPVAHQAARLVGMGHGLTNALRTSIPVISTTGKLIVPEDLCQKYGITSPRYLLSALGQGDTKAQQAMAQAVQEIAEHAQSHLQAARDLRTDVLAEDPKAVSVLLPALASETFLQRLQESGYNLTDRNLRNVGFLEHWQCATRMIMAYYQQKY</sequence>
<dbReference type="SUPFAM" id="SSF48576">
    <property type="entry name" value="Terpenoid synthases"/>
    <property type="match status" value="1"/>
</dbReference>
<comment type="caution">
    <text evidence="1">The sequence shown here is derived from an EMBL/GenBank/DDBJ whole genome shotgun (WGS) entry which is preliminary data.</text>
</comment>
<name>A0A9N8HWH0_9STRA</name>
<dbReference type="InterPro" id="IPR008949">
    <property type="entry name" value="Isoprenoid_synthase_dom_sf"/>
</dbReference>